<evidence type="ECO:0000313" key="3">
    <source>
        <dbReference type="Proteomes" id="UP001383192"/>
    </source>
</evidence>
<accession>A0AAW0CCB0</accession>
<dbReference type="Proteomes" id="UP001383192">
    <property type="component" value="Unassembled WGS sequence"/>
</dbReference>
<keyword evidence="3" id="KW-1185">Reference proteome</keyword>
<comment type="caution">
    <text evidence="2">The sequence shown here is derived from an EMBL/GenBank/DDBJ whole genome shotgun (WGS) entry which is preliminary data.</text>
</comment>
<feature type="region of interest" description="Disordered" evidence="1">
    <location>
        <begin position="386"/>
        <end position="406"/>
    </location>
</feature>
<sequence length="418" mass="46353">MPFKNSALKAIVSKLLRRDSSTSLAPMESVLRDSTAAKGKGVNTRENDPKDVDEVSSAGAPMDWIPSLDSDESFDVGQLSPNLSKTLETQEEAVYVKSSCVVNTQNNRTRYTYTYTRKRILYTIVEDYEGEAGCFDAGESDTVDVADEEGDEDGEWEEYQLKFESDETLNDCNDFNVENGLLSFAMVLKLGEPKKSVDDAALVSGWETFDETSLPPLVYLTEGGEKPDEWEMMGFATALKMLQPAMMDDTRQVAKSDIGPFDQSSLPPLEFLTESEGTSTKGEDLICFSAALNMKGMRSPVANFWTESFNEDSLPSLVFLTEDKELGVVQYFSSDDGNGGTPLHQPARSIFLEVWIQHGYELALVIKARWAGGKIFVARRSRMVTRMPPERGHSERHSRSEDSSTATPVFVACLSEKA</sequence>
<feature type="region of interest" description="Disordered" evidence="1">
    <location>
        <begin position="26"/>
        <end position="60"/>
    </location>
</feature>
<dbReference type="AlphaFoldDB" id="A0AAW0CCB0"/>
<reference evidence="2 3" key="1">
    <citation type="submission" date="2024-01" db="EMBL/GenBank/DDBJ databases">
        <title>A draft genome for a cacao thread blight-causing isolate of Paramarasmius palmivorus.</title>
        <authorList>
            <person name="Baruah I.K."/>
            <person name="Bukari Y."/>
            <person name="Amoako-Attah I."/>
            <person name="Meinhardt L.W."/>
            <person name="Bailey B.A."/>
            <person name="Cohen S.P."/>
        </authorList>
    </citation>
    <scope>NUCLEOTIDE SEQUENCE [LARGE SCALE GENOMIC DNA]</scope>
    <source>
        <strain evidence="2 3">GH-12</strain>
    </source>
</reference>
<evidence type="ECO:0000256" key="1">
    <source>
        <dbReference type="SAM" id="MobiDB-lite"/>
    </source>
</evidence>
<feature type="compositionally biased region" description="Basic and acidic residues" evidence="1">
    <location>
        <begin position="388"/>
        <end position="402"/>
    </location>
</feature>
<name>A0AAW0CCB0_9AGAR</name>
<protein>
    <submittedName>
        <fullName evidence="2">Uncharacterized protein</fullName>
    </submittedName>
</protein>
<proteinExistence type="predicted"/>
<dbReference type="EMBL" id="JAYKXP010000049">
    <property type="protein sequence ID" value="KAK7036701.1"/>
    <property type="molecule type" value="Genomic_DNA"/>
</dbReference>
<organism evidence="2 3">
    <name type="scientific">Paramarasmius palmivorus</name>
    <dbReference type="NCBI Taxonomy" id="297713"/>
    <lineage>
        <taxon>Eukaryota</taxon>
        <taxon>Fungi</taxon>
        <taxon>Dikarya</taxon>
        <taxon>Basidiomycota</taxon>
        <taxon>Agaricomycotina</taxon>
        <taxon>Agaricomycetes</taxon>
        <taxon>Agaricomycetidae</taxon>
        <taxon>Agaricales</taxon>
        <taxon>Marasmiineae</taxon>
        <taxon>Marasmiaceae</taxon>
        <taxon>Paramarasmius</taxon>
    </lineage>
</organism>
<evidence type="ECO:0000313" key="2">
    <source>
        <dbReference type="EMBL" id="KAK7036701.1"/>
    </source>
</evidence>
<gene>
    <name evidence="2" type="ORF">VNI00_011366</name>
</gene>
<feature type="compositionally biased region" description="Basic and acidic residues" evidence="1">
    <location>
        <begin position="43"/>
        <end position="53"/>
    </location>
</feature>